<feature type="signal peptide" evidence="1">
    <location>
        <begin position="1"/>
        <end position="29"/>
    </location>
</feature>
<dbReference type="InterPro" id="IPR006311">
    <property type="entry name" value="TAT_signal"/>
</dbReference>
<dbReference type="AlphaFoldDB" id="A0A7M2T5H5"/>
<feature type="chain" id="PRO_5030504717" description="Peptidase inhibitor family I36" evidence="1">
    <location>
        <begin position="30"/>
        <end position="118"/>
    </location>
</feature>
<evidence type="ECO:0000256" key="1">
    <source>
        <dbReference type="SAM" id="SignalP"/>
    </source>
</evidence>
<evidence type="ECO:0000313" key="3">
    <source>
        <dbReference type="Proteomes" id="UP000594008"/>
    </source>
</evidence>
<proteinExistence type="predicted"/>
<evidence type="ECO:0000313" key="2">
    <source>
        <dbReference type="EMBL" id="QOV42938.1"/>
    </source>
</evidence>
<dbReference type="Proteomes" id="UP000594008">
    <property type="component" value="Chromosome"/>
</dbReference>
<keyword evidence="3" id="KW-1185">Reference proteome</keyword>
<protein>
    <recommendedName>
        <fullName evidence="4">Peptidase inhibitor family I36</fullName>
    </recommendedName>
</protein>
<keyword evidence="1" id="KW-0732">Signal</keyword>
<name>A0A7M2T5H5_STRCW</name>
<dbReference type="PROSITE" id="PS51318">
    <property type="entry name" value="TAT"/>
    <property type="match status" value="1"/>
</dbReference>
<evidence type="ECO:0008006" key="4">
    <source>
        <dbReference type="Google" id="ProtNLM"/>
    </source>
</evidence>
<dbReference type="EMBL" id="CP063374">
    <property type="protein sequence ID" value="QOV42938.1"/>
    <property type="molecule type" value="Genomic_DNA"/>
</dbReference>
<gene>
    <name evidence="2" type="ORF">IPT68_24545</name>
</gene>
<sequence>MKNLSRRSHLVAAAGALLLGLAVAPAAHADSAYGCIYPQVCIYDDTSVTSPIVGRFQQVTSYWQYLSNPQSYYAVVNTRNDDVAYVLDSYGTHCIEPNGSMSSSGRITAIRIDSRSSC</sequence>
<dbReference type="RefSeq" id="WP_189696529.1">
    <property type="nucleotide sequence ID" value="NZ_BMTA01000002.1"/>
</dbReference>
<reference evidence="2 3" key="1">
    <citation type="submission" date="2020-10" db="EMBL/GenBank/DDBJ databases">
        <title>Streptomyces chromofuscus complate genome analysis.</title>
        <authorList>
            <person name="Anwar N."/>
        </authorList>
    </citation>
    <scope>NUCLEOTIDE SEQUENCE [LARGE SCALE GENOMIC DNA]</scope>
    <source>
        <strain evidence="2 3">DSM 40273</strain>
    </source>
</reference>
<organism evidence="2 3">
    <name type="scientific">Streptomyces chromofuscus</name>
    <dbReference type="NCBI Taxonomy" id="42881"/>
    <lineage>
        <taxon>Bacteria</taxon>
        <taxon>Bacillati</taxon>
        <taxon>Actinomycetota</taxon>
        <taxon>Actinomycetes</taxon>
        <taxon>Kitasatosporales</taxon>
        <taxon>Streptomycetaceae</taxon>
        <taxon>Streptomyces</taxon>
    </lineage>
</organism>
<accession>A0A7M2T5H5</accession>
<dbReference type="KEGG" id="schf:IPT68_24545"/>